<feature type="compositionally biased region" description="Polar residues" evidence="6">
    <location>
        <begin position="269"/>
        <end position="280"/>
    </location>
</feature>
<feature type="transmembrane region" description="Helical" evidence="7">
    <location>
        <begin position="459"/>
        <end position="480"/>
    </location>
</feature>
<dbReference type="InterPro" id="IPR011701">
    <property type="entry name" value="MFS"/>
</dbReference>
<keyword evidence="5 7" id="KW-0472">Membrane</keyword>
<feature type="transmembrane region" description="Helical" evidence="7">
    <location>
        <begin position="125"/>
        <end position="143"/>
    </location>
</feature>
<feature type="compositionally biased region" description="Polar residues" evidence="6">
    <location>
        <begin position="298"/>
        <end position="307"/>
    </location>
</feature>
<feature type="transmembrane region" description="Helical" evidence="7">
    <location>
        <begin position="212"/>
        <end position="234"/>
    </location>
</feature>
<dbReference type="PANTHER" id="PTHR43385">
    <property type="entry name" value="RIBOFLAVIN TRANSPORTER RIBJ"/>
    <property type="match status" value="1"/>
</dbReference>
<feature type="transmembrane region" description="Helical" evidence="7">
    <location>
        <begin position="492"/>
        <end position="514"/>
    </location>
</feature>
<keyword evidence="9" id="KW-1185">Reference proteome</keyword>
<feature type="transmembrane region" description="Helical" evidence="7">
    <location>
        <begin position="400"/>
        <end position="419"/>
    </location>
</feature>
<feature type="transmembrane region" description="Helical" evidence="7">
    <location>
        <begin position="367"/>
        <end position="388"/>
    </location>
</feature>
<evidence type="ECO:0000256" key="5">
    <source>
        <dbReference type="ARBA" id="ARBA00023136"/>
    </source>
</evidence>
<keyword evidence="3 7" id="KW-0812">Transmembrane</keyword>
<dbReference type="RefSeq" id="XP_005096052.1">
    <property type="nucleotide sequence ID" value="XM_005095995.1"/>
</dbReference>
<keyword evidence="4 7" id="KW-1133">Transmembrane helix</keyword>
<evidence type="ECO:0000259" key="8">
    <source>
        <dbReference type="PROSITE" id="PS50850"/>
    </source>
</evidence>
<evidence type="ECO:0000256" key="4">
    <source>
        <dbReference type="ARBA" id="ARBA00022989"/>
    </source>
</evidence>
<evidence type="ECO:0000313" key="10">
    <source>
        <dbReference type="RefSeq" id="XP_005096052.1"/>
    </source>
</evidence>
<feature type="transmembrane region" description="Helical" evidence="7">
    <location>
        <begin position="73"/>
        <end position="93"/>
    </location>
</feature>
<comment type="subcellular location">
    <subcellularLocation>
        <location evidence="1">Membrane</location>
        <topology evidence="1">Multi-pass membrane protein</topology>
    </subcellularLocation>
</comment>
<feature type="transmembrane region" description="Helical" evidence="7">
    <location>
        <begin position="100"/>
        <end position="119"/>
    </location>
</feature>
<feature type="compositionally biased region" description="Basic and acidic residues" evidence="6">
    <location>
        <begin position="285"/>
        <end position="296"/>
    </location>
</feature>
<keyword evidence="2" id="KW-0813">Transport</keyword>
<organism evidence="9 10">
    <name type="scientific">Aplysia californica</name>
    <name type="common">California sea hare</name>
    <dbReference type="NCBI Taxonomy" id="6500"/>
    <lineage>
        <taxon>Eukaryota</taxon>
        <taxon>Metazoa</taxon>
        <taxon>Spiralia</taxon>
        <taxon>Lophotrochozoa</taxon>
        <taxon>Mollusca</taxon>
        <taxon>Gastropoda</taxon>
        <taxon>Heterobranchia</taxon>
        <taxon>Euthyneura</taxon>
        <taxon>Tectipleura</taxon>
        <taxon>Aplysiida</taxon>
        <taxon>Aplysioidea</taxon>
        <taxon>Aplysiidae</taxon>
        <taxon>Aplysia</taxon>
    </lineage>
</organism>
<dbReference type="Pfam" id="PF07690">
    <property type="entry name" value="MFS_1"/>
    <property type="match status" value="1"/>
</dbReference>
<evidence type="ECO:0000313" key="9">
    <source>
        <dbReference type="Proteomes" id="UP000694888"/>
    </source>
</evidence>
<dbReference type="InterPro" id="IPR036259">
    <property type="entry name" value="MFS_trans_sf"/>
</dbReference>
<feature type="transmembrane region" description="Helical" evidence="7">
    <location>
        <begin position="520"/>
        <end position="539"/>
    </location>
</feature>
<dbReference type="SUPFAM" id="SSF103473">
    <property type="entry name" value="MFS general substrate transporter"/>
    <property type="match status" value="1"/>
</dbReference>
<dbReference type="PROSITE" id="PS50850">
    <property type="entry name" value="MFS"/>
    <property type="match status" value="1"/>
</dbReference>
<evidence type="ECO:0000256" key="6">
    <source>
        <dbReference type="SAM" id="MobiDB-lite"/>
    </source>
</evidence>
<protein>
    <submittedName>
        <fullName evidence="10">Uncharacterized protein LOC101849685</fullName>
    </submittedName>
</protein>
<dbReference type="InterPro" id="IPR020846">
    <property type="entry name" value="MFS_dom"/>
</dbReference>
<accession>A0ABM0JKT4</accession>
<evidence type="ECO:0000256" key="7">
    <source>
        <dbReference type="SAM" id="Phobius"/>
    </source>
</evidence>
<feature type="region of interest" description="Disordered" evidence="6">
    <location>
        <begin position="261"/>
        <end position="351"/>
    </location>
</feature>
<evidence type="ECO:0000256" key="3">
    <source>
        <dbReference type="ARBA" id="ARBA00022692"/>
    </source>
</evidence>
<sequence length="549" mass="60448">MSTKEKQVSKPRPLFAGAREALRSSQSLKAKTLVVSCMAFIMPISASSYFGNILIYLYTYYHAHQSDIYIDSLWILTTYRVLVPLGMLTSSFVGRSIGNFRAVALFVTLKVTGAFISFYTIVNPIALLVTFGALQGFCAGCLYNLSWKICDSGIGTHSALSKGVMASGSSLGALVITGLSFLVVNPHNEPSDASDGGMRYFTNPAIVERVPYFFIMLGAFGSFILYGGLALLYISQRIKPAESVNEGGVEGKEEKETLHIANGEEEDTLSQSDSELTNCNKRARDKPEYGTLERKNGCHSQPSTIQRGSDERSGVSRRVPQPQNESKTPVLQHGQRKDSEPTGNGCHKSNASTYGLSPNEVLRTQSFWVLWILHFLLSITMFIHSSLFKEFGESYLHNDALLTITGVLGLFSMMITRPFNGIFVDRMGSRAGLLLTGGLSAIFINLMMVSLYIYPPMYVLWVVCAFSSVTTVYTQFHYSVREMYGPAYYSTNVALVFTASIPVSILLPAIVPYLVATLGWMYMFLIAAACAFVSFALSWTMPARGMVKL</sequence>
<evidence type="ECO:0000256" key="1">
    <source>
        <dbReference type="ARBA" id="ARBA00004141"/>
    </source>
</evidence>
<name>A0ABM0JKT4_APLCA</name>
<evidence type="ECO:0000256" key="2">
    <source>
        <dbReference type="ARBA" id="ARBA00022448"/>
    </source>
</evidence>
<feature type="transmembrane region" description="Helical" evidence="7">
    <location>
        <begin position="33"/>
        <end position="61"/>
    </location>
</feature>
<dbReference type="GeneID" id="101849685"/>
<gene>
    <name evidence="10" type="primary">LOC101849685</name>
</gene>
<dbReference type="PANTHER" id="PTHR43385:SF1">
    <property type="entry name" value="RIBOFLAVIN TRANSPORTER RIBJ"/>
    <property type="match status" value="1"/>
</dbReference>
<feature type="domain" description="Major facilitator superfamily (MFS) profile" evidence="8">
    <location>
        <begin position="366"/>
        <end position="549"/>
    </location>
</feature>
<feature type="transmembrane region" description="Helical" evidence="7">
    <location>
        <begin position="164"/>
        <end position="184"/>
    </location>
</feature>
<dbReference type="Gene3D" id="1.20.1250.20">
    <property type="entry name" value="MFS general substrate transporter like domains"/>
    <property type="match status" value="1"/>
</dbReference>
<dbReference type="InterPro" id="IPR052983">
    <property type="entry name" value="MFS_Riboflavin_Transporter"/>
</dbReference>
<proteinExistence type="predicted"/>
<feature type="transmembrane region" description="Helical" evidence="7">
    <location>
        <begin position="431"/>
        <end position="453"/>
    </location>
</feature>
<dbReference type="Proteomes" id="UP000694888">
    <property type="component" value="Unplaced"/>
</dbReference>
<reference evidence="10" key="1">
    <citation type="submission" date="2025-08" db="UniProtKB">
        <authorList>
            <consortium name="RefSeq"/>
        </authorList>
    </citation>
    <scope>IDENTIFICATION</scope>
</reference>